<organism evidence="7 8">
    <name type="scientific">Viridothelium virens</name>
    <name type="common">Speckled blister lichen</name>
    <name type="synonym">Trypethelium virens</name>
    <dbReference type="NCBI Taxonomy" id="1048519"/>
    <lineage>
        <taxon>Eukaryota</taxon>
        <taxon>Fungi</taxon>
        <taxon>Dikarya</taxon>
        <taxon>Ascomycota</taxon>
        <taxon>Pezizomycotina</taxon>
        <taxon>Dothideomycetes</taxon>
        <taxon>Dothideomycetes incertae sedis</taxon>
        <taxon>Trypetheliales</taxon>
        <taxon>Trypetheliaceae</taxon>
        <taxon>Viridothelium</taxon>
    </lineage>
</organism>
<proteinExistence type="predicted"/>
<dbReference type="PROSITE" id="PS50237">
    <property type="entry name" value="HECT"/>
    <property type="match status" value="1"/>
</dbReference>
<dbReference type="GO" id="GO:0000209">
    <property type="term" value="P:protein polyubiquitination"/>
    <property type="evidence" value="ECO:0007669"/>
    <property type="project" value="InterPro"/>
</dbReference>
<dbReference type="PANTHER" id="PTHR45700">
    <property type="entry name" value="UBIQUITIN-PROTEIN LIGASE E3C"/>
    <property type="match status" value="1"/>
</dbReference>
<name>A0A6A6HQJ4_VIRVR</name>
<keyword evidence="8" id="KW-1185">Reference proteome</keyword>
<dbReference type="OrthoDB" id="5981550at2759"/>
<dbReference type="Pfam" id="PF00632">
    <property type="entry name" value="HECT"/>
    <property type="match status" value="1"/>
</dbReference>
<keyword evidence="3" id="KW-0808">Transferase</keyword>
<evidence type="ECO:0000259" key="6">
    <source>
        <dbReference type="PROSITE" id="PS50237"/>
    </source>
</evidence>
<sequence length="981" mass="112054">MDHEFWTIRTGPSGALLIPWTFPESRILYENTVAVVQPELMWHVNKASRRRDFKEIFQLYMRQLLDGCNDSSCTTPTCWSCRIRLSKAPLRKYTILSAKPIALCLMERPDPLTALCPRLVGAQELCSSQNLSSQDRLSERVQPPRREYMRVPPRKDPRSFSQNLFDRFELDRAGVGVPKDLENVDLSGSDASVDSLSNLTPELCRALSSLHSYQFYDSPTTPDYIRTNKEHRKATRDYIEQSIFYCFARADSAIKIAGEYFNVDMDQRDAAIASRFTRLKQFHQGLEDLTSHYAKTMFDSLWEALAPVFAKPELINRKRQASQYLNDEQVAPLLALCIHALSAAVDLDDLTDHDADETDNLRYHGFLPLRDENATWSAERLAGRLARAIYARHCFAQASSRMHGVSTLTSCFTLLKVPLGLPRLVFRKGRDNQDKYEDRGIPANMFLRWTKFLFVQAWDGASVIQGSTPAGFHLRVLNLLYTWAGDLGLREELFRVPAVSDELNFSKVSCEWPLALSNVNAYHILQSPFLFTKSKLISCFRAVNLSNMTQAFVKARTAMSLPKRLQIHVEGRQADRLSSLLATEKNAHLALEVRRGHELDDAMDQIWQRSKEELSRPLKVHYVGEQGFDIGGVSQEFFSSCFTAALDPNYGLFTINERTHHSWFRPLSDEPSYRFELLGILVSLAVYSGFVLPFSFPIAFYLKLLDMPVVSIEHIRDGWPELSRGLEALRDWDHPELEVEDAFMRSYVFTIETPGENVDVQIDKFGRLNAWPDPELAEEDGYYAERNPVPLSHRAWRAPRTGPSNELTEPKMVTNKNRRQYIADYIWWLTHKSIEGAFTAFSSGFFTCIDKTNLKILTPEVLQLLVEGDGEVDVDVLEDAAEYESIDRSHPLIRGFWRIVKAYDNDQKRKLLEFVTASDRMPVGSPARMTFVIQKNGPDTENLPTSTTCFSRLLLPEYSSVEKLKMKLAIALENTKGFGND</sequence>
<feature type="active site" description="Glycyl thioester intermediate" evidence="5">
    <location>
        <position position="949"/>
    </location>
</feature>
<dbReference type="EMBL" id="ML991772">
    <property type="protein sequence ID" value="KAF2239710.1"/>
    <property type="molecule type" value="Genomic_DNA"/>
</dbReference>
<dbReference type="GO" id="GO:0061630">
    <property type="term" value="F:ubiquitin protein ligase activity"/>
    <property type="evidence" value="ECO:0007669"/>
    <property type="project" value="UniProtKB-EC"/>
</dbReference>
<dbReference type="Gene3D" id="6.10.130.10">
    <property type="entry name" value="Ubiquitin-protein ligase E3A, N-terminal zinc-binding domain (AZUL)"/>
    <property type="match status" value="1"/>
</dbReference>
<dbReference type="SUPFAM" id="SSF56204">
    <property type="entry name" value="Hect, E3 ligase catalytic domain"/>
    <property type="match status" value="1"/>
</dbReference>
<gene>
    <name evidence="7" type="ORF">EV356DRAFT_108438</name>
</gene>
<dbReference type="Gene3D" id="3.30.2410.10">
    <property type="entry name" value="Hect, E3 ligase catalytic domain"/>
    <property type="match status" value="1"/>
</dbReference>
<dbReference type="Pfam" id="PF16558">
    <property type="entry name" value="AZUL"/>
    <property type="match status" value="1"/>
</dbReference>
<evidence type="ECO:0000313" key="7">
    <source>
        <dbReference type="EMBL" id="KAF2239710.1"/>
    </source>
</evidence>
<dbReference type="Gene3D" id="3.30.2160.10">
    <property type="entry name" value="Hect, E3 ligase catalytic domain"/>
    <property type="match status" value="2"/>
</dbReference>
<dbReference type="AlphaFoldDB" id="A0A6A6HQJ4"/>
<keyword evidence="4 5" id="KW-0833">Ubl conjugation pathway</keyword>
<protein>
    <recommendedName>
        <fullName evidence="2">HECT-type E3 ubiquitin transferase</fullName>
        <ecNumber evidence="2">2.3.2.26</ecNumber>
    </recommendedName>
</protein>
<dbReference type="PANTHER" id="PTHR45700:SF8">
    <property type="entry name" value="HECT-TYPE E3 UBIQUITIN TRANSFERASE"/>
    <property type="match status" value="1"/>
</dbReference>
<dbReference type="EC" id="2.3.2.26" evidence="2"/>
<reference evidence="7" key="1">
    <citation type="journal article" date="2020" name="Stud. Mycol.">
        <title>101 Dothideomycetes genomes: a test case for predicting lifestyles and emergence of pathogens.</title>
        <authorList>
            <person name="Haridas S."/>
            <person name="Albert R."/>
            <person name="Binder M."/>
            <person name="Bloem J."/>
            <person name="Labutti K."/>
            <person name="Salamov A."/>
            <person name="Andreopoulos B."/>
            <person name="Baker S."/>
            <person name="Barry K."/>
            <person name="Bills G."/>
            <person name="Bluhm B."/>
            <person name="Cannon C."/>
            <person name="Castanera R."/>
            <person name="Culley D."/>
            <person name="Daum C."/>
            <person name="Ezra D."/>
            <person name="Gonzalez J."/>
            <person name="Henrissat B."/>
            <person name="Kuo A."/>
            <person name="Liang C."/>
            <person name="Lipzen A."/>
            <person name="Lutzoni F."/>
            <person name="Magnuson J."/>
            <person name="Mondo S."/>
            <person name="Nolan M."/>
            <person name="Ohm R."/>
            <person name="Pangilinan J."/>
            <person name="Park H.-J."/>
            <person name="Ramirez L."/>
            <person name="Alfaro M."/>
            <person name="Sun H."/>
            <person name="Tritt A."/>
            <person name="Yoshinaga Y."/>
            <person name="Zwiers L.-H."/>
            <person name="Turgeon B."/>
            <person name="Goodwin S."/>
            <person name="Spatafora J."/>
            <person name="Crous P."/>
            <person name="Grigoriev I."/>
        </authorList>
    </citation>
    <scope>NUCLEOTIDE SEQUENCE</scope>
    <source>
        <strain evidence="7">Tuck. ex Michener</strain>
    </source>
</reference>
<dbReference type="InterPro" id="IPR042556">
    <property type="entry name" value="AZUL_sf"/>
</dbReference>
<evidence type="ECO:0000256" key="3">
    <source>
        <dbReference type="ARBA" id="ARBA00022679"/>
    </source>
</evidence>
<evidence type="ECO:0000256" key="4">
    <source>
        <dbReference type="ARBA" id="ARBA00022786"/>
    </source>
</evidence>
<dbReference type="InterPro" id="IPR000569">
    <property type="entry name" value="HECT_dom"/>
</dbReference>
<dbReference type="FunFam" id="3.30.2410.10:FF:000003">
    <property type="entry name" value="probable E3 ubiquitin-protein ligase HERC4 isoform X1"/>
    <property type="match status" value="1"/>
</dbReference>
<feature type="domain" description="HECT" evidence="6">
    <location>
        <begin position="610"/>
        <end position="981"/>
    </location>
</feature>
<evidence type="ECO:0000256" key="1">
    <source>
        <dbReference type="ARBA" id="ARBA00000885"/>
    </source>
</evidence>
<dbReference type="InterPro" id="IPR044611">
    <property type="entry name" value="E3A/B/C-like"/>
</dbReference>
<accession>A0A6A6HQJ4</accession>
<dbReference type="Gene3D" id="3.90.1750.10">
    <property type="entry name" value="Hect, E3 ligase catalytic domains"/>
    <property type="match status" value="2"/>
</dbReference>
<comment type="catalytic activity">
    <reaction evidence="1">
        <text>S-ubiquitinyl-[E2 ubiquitin-conjugating enzyme]-L-cysteine + [acceptor protein]-L-lysine = [E2 ubiquitin-conjugating enzyme]-L-cysteine + N(6)-ubiquitinyl-[acceptor protein]-L-lysine.</text>
        <dbReference type="EC" id="2.3.2.26"/>
    </reaction>
</comment>
<dbReference type="InterPro" id="IPR032353">
    <property type="entry name" value="AZUL"/>
</dbReference>
<evidence type="ECO:0000256" key="5">
    <source>
        <dbReference type="PROSITE-ProRule" id="PRU00104"/>
    </source>
</evidence>
<evidence type="ECO:0000256" key="2">
    <source>
        <dbReference type="ARBA" id="ARBA00012485"/>
    </source>
</evidence>
<evidence type="ECO:0000313" key="8">
    <source>
        <dbReference type="Proteomes" id="UP000800092"/>
    </source>
</evidence>
<dbReference type="SMART" id="SM00119">
    <property type="entry name" value="HECTc"/>
    <property type="match status" value="1"/>
</dbReference>
<dbReference type="Proteomes" id="UP000800092">
    <property type="component" value="Unassembled WGS sequence"/>
</dbReference>
<dbReference type="InterPro" id="IPR035983">
    <property type="entry name" value="Hect_E3_ubiquitin_ligase"/>
</dbReference>